<dbReference type="PANTHER" id="PTHR39428:SF1">
    <property type="entry name" value="F420H(2)-DEPENDENT QUINONE REDUCTASE RV1261C"/>
    <property type="match status" value="1"/>
</dbReference>
<dbReference type="NCBIfam" id="TIGR00026">
    <property type="entry name" value="hi_GC_TIGR00026"/>
    <property type="match status" value="1"/>
</dbReference>
<dbReference type="Gene3D" id="2.30.110.10">
    <property type="entry name" value="Electron Transport, Fmn-binding Protein, Chain A"/>
    <property type="match status" value="1"/>
</dbReference>
<sequence length="145" mass="15904">MADDHPQLTFNERNIAEFRRRGGTLGGRFEGAPVLLLTTTGAKSGLDRTSPMMYLPEGQRVFVFASNAGSDSHPNWYHNLRADPTATVELGTETFTATATEITGAERDRLYAIQAQRYPGFAEYQAGTERLIPVIELVRTPDAAG</sequence>
<dbReference type="EMBL" id="CP092365">
    <property type="protein sequence ID" value="ULN52535.1"/>
    <property type="molecule type" value="Genomic_DNA"/>
</dbReference>
<gene>
    <name evidence="3" type="ORF">MIU77_17125</name>
</gene>
<dbReference type="InterPro" id="IPR012349">
    <property type="entry name" value="Split_barrel_FMN-bd"/>
</dbReference>
<reference evidence="3" key="1">
    <citation type="submission" date="2022-08" db="EMBL/GenBank/DDBJ databases">
        <title>Complete genome sequence of 14 non-tuberculosis mycobacteria type-strains.</title>
        <authorList>
            <person name="Igarashi Y."/>
            <person name="Osugi A."/>
            <person name="Mitarai S."/>
        </authorList>
    </citation>
    <scope>NUCLEOTIDE SEQUENCE</scope>
    <source>
        <strain evidence="3">DSM 45575</strain>
    </source>
</reference>
<dbReference type="Proteomes" id="UP001055200">
    <property type="component" value="Chromosome"/>
</dbReference>
<comment type="similarity">
    <text evidence="1">Belongs to the F420H(2)-dependent quinone reductase family.</text>
</comment>
<dbReference type="RefSeq" id="WP_240170807.1">
    <property type="nucleotide sequence ID" value="NZ_CP092365.1"/>
</dbReference>
<evidence type="ECO:0000256" key="2">
    <source>
        <dbReference type="ARBA" id="ARBA00049106"/>
    </source>
</evidence>
<dbReference type="InterPro" id="IPR004378">
    <property type="entry name" value="F420H2_quin_Rdtase"/>
</dbReference>
<dbReference type="PANTHER" id="PTHR39428">
    <property type="entry name" value="F420H(2)-DEPENDENT QUINONE REDUCTASE RV1261C"/>
    <property type="match status" value="1"/>
</dbReference>
<organism evidence="3 4">
    <name type="scientific">Mycolicibacillus parakoreensis</name>
    <dbReference type="NCBI Taxonomy" id="1069221"/>
    <lineage>
        <taxon>Bacteria</taxon>
        <taxon>Bacillati</taxon>
        <taxon>Actinomycetota</taxon>
        <taxon>Actinomycetes</taxon>
        <taxon>Mycobacteriales</taxon>
        <taxon>Mycobacteriaceae</taxon>
        <taxon>Mycolicibacillus</taxon>
    </lineage>
</organism>
<accession>A0ABY3TXX5</accession>
<dbReference type="SUPFAM" id="SSF50475">
    <property type="entry name" value="FMN-binding split barrel"/>
    <property type="match status" value="1"/>
</dbReference>
<evidence type="ECO:0000313" key="4">
    <source>
        <dbReference type="Proteomes" id="UP001055200"/>
    </source>
</evidence>
<keyword evidence="4" id="KW-1185">Reference proteome</keyword>
<protein>
    <submittedName>
        <fullName evidence="3">Nitroreductase family deazaflavin-dependent oxidoreductase</fullName>
    </submittedName>
</protein>
<comment type="catalytic activity">
    <reaction evidence="2">
        <text>oxidized coenzyme F420-(gamma-L-Glu)(n) + a quinol + H(+) = reduced coenzyme F420-(gamma-L-Glu)(n) + a quinone</text>
        <dbReference type="Rhea" id="RHEA:39663"/>
        <dbReference type="Rhea" id="RHEA-COMP:12939"/>
        <dbReference type="Rhea" id="RHEA-COMP:14378"/>
        <dbReference type="ChEBI" id="CHEBI:15378"/>
        <dbReference type="ChEBI" id="CHEBI:24646"/>
        <dbReference type="ChEBI" id="CHEBI:132124"/>
        <dbReference type="ChEBI" id="CHEBI:133980"/>
        <dbReference type="ChEBI" id="CHEBI:139511"/>
    </reaction>
</comment>
<evidence type="ECO:0000313" key="3">
    <source>
        <dbReference type="EMBL" id="ULN52535.1"/>
    </source>
</evidence>
<dbReference type="Pfam" id="PF04075">
    <property type="entry name" value="F420H2_quin_red"/>
    <property type="match status" value="1"/>
</dbReference>
<proteinExistence type="inferred from homology"/>
<evidence type="ECO:0000256" key="1">
    <source>
        <dbReference type="ARBA" id="ARBA00008710"/>
    </source>
</evidence>
<name>A0ABY3TXX5_9MYCO</name>